<reference evidence="7 8" key="1">
    <citation type="submission" date="2021-03" db="EMBL/GenBank/DDBJ databases">
        <title>Antimicrobial resistance genes in bacteria isolated from Japanese honey, and their potential for conferring macrolide and lincosamide resistance in the American foulbrood pathogen Paenibacillus larvae.</title>
        <authorList>
            <person name="Okamoto M."/>
            <person name="Kumagai M."/>
            <person name="Kanamori H."/>
            <person name="Takamatsu D."/>
        </authorList>
    </citation>
    <scope>NUCLEOTIDE SEQUENCE [LARGE SCALE GENOMIC DNA]</scope>
    <source>
        <strain evidence="7 8">J42TS3</strain>
    </source>
</reference>
<dbReference type="Pfam" id="PF03704">
    <property type="entry name" value="BTAD"/>
    <property type="match status" value="1"/>
</dbReference>
<dbReference type="Pfam" id="PF00072">
    <property type="entry name" value="Response_reg"/>
    <property type="match status" value="1"/>
</dbReference>
<comment type="caution">
    <text evidence="7">The sequence shown here is derived from an EMBL/GenBank/DDBJ whole genome shotgun (WGS) entry which is preliminary data.</text>
</comment>
<keyword evidence="1" id="KW-0902">Two-component regulatory system</keyword>
<dbReference type="PROSITE" id="PS50110">
    <property type="entry name" value="RESPONSE_REGULATORY"/>
    <property type="match status" value="1"/>
</dbReference>
<dbReference type="SUPFAM" id="SSF46894">
    <property type="entry name" value="C-terminal effector domain of the bipartite response regulators"/>
    <property type="match status" value="1"/>
</dbReference>
<evidence type="ECO:0000256" key="5">
    <source>
        <dbReference type="PROSITE-ProRule" id="PRU00169"/>
    </source>
</evidence>
<dbReference type="SMART" id="SM00448">
    <property type="entry name" value="REC"/>
    <property type="match status" value="1"/>
</dbReference>
<organism evidence="7 8">
    <name type="scientific">Paenibacillus vini</name>
    <dbReference type="NCBI Taxonomy" id="1476024"/>
    <lineage>
        <taxon>Bacteria</taxon>
        <taxon>Bacillati</taxon>
        <taxon>Bacillota</taxon>
        <taxon>Bacilli</taxon>
        <taxon>Bacillales</taxon>
        <taxon>Paenibacillaceae</taxon>
        <taxon>Paenibacillus</taxon>
    </lineage>
</organism>
<feature type="modified residue" description="4-aspartylphosphate" evidence="5">
    <location>
        <position position="26"/>
    </location>
</feature>
<keyword evidence="3" id="KW-0238">DNA-binding</keyword>
<feature type="domain" description="Response regulatory" evidence="6">
    <location>
        <begin position="1"/>
        <end position="89"/>
    </location>
</feature>
<dbReference type="InterPro" id="IPR011990">
    <property type="entry name" value="TPR-like_helical_dom_sf"/>
</dbReference>
<dbReference type="InterPro" id="IPR005158">
    <property type="entry name" value="BTAD"/>
</dbReference>
<keyword evidence="5" id="KW-0597">Phosphoprotein</keyword>
<keyword evidence="8" id="KW-1185">Reference proteome</keyword>
<evidence type="ECO:0000313" key="7">
    <source>
        <dbReference type="EMBL" id="GIP52590.1"/>
    </source>
</evidence>
<dbReference type="SUPFAM" id="SSF48452">
    <property type="entry name" value="TPR-like"/>
    <property type="match status" value="1"/>
</dbReference>
<dbReference type="Gene3D" id="1.10.10.10">
    <property type="entry name" value="Winged helix-like DNA-binding domain superfamily/Winged helix DNA-binding domain"/>
    <property type="match status" value="1"/>
</dbReference>
<sequence length="347" mass="40097">MVGAYTDPSEMLRDAKELGPDIVFLDIEMPGMNGLEIASRILELLEDVEIVFITAYHQYALEAFRVHALDYLLKPVELELLYRTIDRVVKRKKGNVAAVSESGQAPSRIVCLGGFEVYPAEQTEPIRFPTAKAEELFAYLLVHRNTNISKWTLCDSLWPGIISSEKLNQNLHMAVYRMKKTLRDGGIGVRISSQRGFYRMECDAPCDYVMFEQAAVDMNELNPRHVEVATKAIQLYRGPLFGSRDYPWCEAERERMSRYYAGLAKRVARWHFDQGHYHETIELLLSVLYDVPFDEEAHEILLRAYIGLQDRTAFLLHYERMKANFIEELGVEPPATLKQLYINMRLY</sequence>
<evidence type="ECO:0000256" key="3">
    <source>
        <dbReference type="ARBA" id="ARBA00023125"/>
    </source>
</evidence>
<evidence type="ECO:0000256" key="4">
    <source>
        <dbReference type="ARBA" id="ARBA00023163"/>
    </source>
</evidence>
<proteinExistence type="predicted"/>
<gene>
    <name evidence="7" type="ORF">J42TS3_16250</name>
</gene>
<dbReference type="Proteomes" id="UP000679992">
    <property type="component" value="Unassembled WGS sequence"/>
</dbReference>
<dbReference type="EMBL" id="BOSL01000004">
    <property type="protein sequence ID" value="GIP52590.1"/>
    <property type="molecule type" value="Genomic_DNA"/>
</dbReference>
<dbReference type="PANTHER" id="PTHR35807">
    <property type="entry name" value="TRANSCRIPTIONAL REGULATOR REDD-RELATED"/>
    <property type="match status" value="1"/>
</dbReference>
<dbReference type="InterPro" id="IPR011006">
    <property type="entry name" value="CheY-like_superfamily"/>
</dbReference>
<keyword evidence="4" id="KW-0804">Transcription</keyword>
<evidence type="ECO:0000259" key="6">
    <source>
        <dbReference type="PROSITE" id="PS50110"/>
    </source>
</evidence>
<name>A0ABQ4M9D0_9BACL</name>
<dbReference type="InterPro" id="IPR036388">
    <property type="entry name" value="WH-like_DNA-bd_sf"/>
</dbReference>
<evidence type="ECO:0000256" key="1">
    <source>
        <dbReference type="ARBA" id="ARBA00023012"/>
    </source>
</evidence>
<dbReference type="SMART" id="SM01043">
    <property type="entry name" value="BTAD"/>
    <property type="match status" value="1"/>
</dbReference>
<dbReference type="Gene3D" id="3.40.50.2300">
    <property type="match status" value="1"/>
</dbReference>
<protein>
    <recommendedName>
        <fullName evidence="6">Response regulatory domain-containing protein</fullName>
    </recommendedName>
</protein>
<dbReference type="InterPro" id="IPR016032">
    <property type="entry name" value="Sig_transdc_resp-reg_C-effctor"/>
</dbReference>
<accession>A0ABQ4M9D0</accession>
<dbReference type="SUPFAM" id="SSF52172">
    <property type="entry name" value="CheY-like"/>
    <property type="match status" value="1"/>
</dbReference>
<evidence type="ECO:0000313" key="8">
    <source>
        <dbReference type="Proteomes" id="UP000679992"/>
    </source>
</evidence>
<dbReference type="InterPro" id="IPR051677">
    <property type="entry name" value="AfsR-DnrI-RedD_regulator"/>
</dbReference>
<keyword evidence="2" id="KW-0805">Transcription regulation</keyword>
<evidence type="ECO:0000256" key="2">
    <source>
        <dbReference type="ARBA" id="ARBA00023015"/>
    </source>
</evidence>
<dbReference type="Gene3D" id="1.25.40.10">
    <property type="entry name" value="Tetratricopeptide repeat domain"/>
    <property type="match status" value="1"/>
</dbReference>
<dbReference type="InterPro" id="IPR001789">
    <property type="entry name" value="Sig_transdc_resp-reg_receiver"/>
</dbReference>